<feature type="domain" description="Amine oxidase" evidence="5">
    <location>
        <begin position="13"/>
        <end position="324"/>
    </location>
</feature>
<evidence type="ECO:0000313" key="6">
    <source>
        <dbReference type="EMBL" id="TCT00340.1"/>
    </source>
</evidence>
<dbReference type="SUPFAM" id="SSF51905">
    <property type="entry name" value="FAD/NAD(P)-binding domain"/>
    <property type="match status" value="1"/>
</dbReference>
<feature type="region of interest" description="Disordered" evidence="4">
    <location>
        <begin position="510"/>
        <end position="530"/>
    </location>
</feature>
<dbReference type="InterPro" id="IPR002937">
    <property type="entry name" value="Amino_oxidase"/>
</dbReference>
<dbReference type="Pfam" id="PF01593">
    <property type="entry name" value="Amino_oxidase"/>
    <property type="match status" value="1"/>
</dbReference>
<reference evidence="6 7" key="1">
    <citation type="submission" date="2019-03" db="EMBL/GenBank/DDBJ databases">
        <title>Genomic Encyclopedia of Type Strains, Phase IV (KMG-IV): sequencing the most valuable type-strain genomes for metagenomic binning, comparative biology and taxonomic classification.</title>
        <authorList>
            <person name="Goeker M."/>
        </authorList>
    </citation>
    <scope>NUCLEOTIDE SEQUENCE [LARGE SCALE GENOMIC DNA]</scope>
    <source>
        <strain evidence="6 7">DSM 21944</strain>
    </source>
</reference>
<accession>A0A4R3LJ91</accession>
<sequence>MSDVIVIGAGHNGLVCAAYLAAAGLKVTVLERRDVVGGAAVTEEFHPGFRNSVASYTVSLLQPKVIADLQLHQHGLRIVERPLANFLPLPDDRYLKVGGGRTASEFARFSRRDGERLAAYGERLDAIADVLRALVMETPPNVVEGGWLQALPQLLKSAKLARRLRPLGLDGQRELLDLFTLSAAEYLERWFESDPVKAVFGFDGIVGHYASPYTPGSAYVLLHHVFGEVNGRKGAWGHAIGGMGAITRAMARCCVARGVDIRTGTGVREVIVERGRATGVVTAGGETLRASRVVSNLNPRLLFEQLVDPAVLPADFRVRIGQWKCGSGTFRMNVALSELPDFRALPGKVAAEHHGSGIIMAPSLDYMDRAYLDARAHGWSRQPIVEMLIPSTLDDSLAPPGAHVASLFCQQFAPQLPDGSSWDDHREAVADLIIDTVNDYAPNFRASVIGRQINSPLDLERTFGLVGGDIFHGALSLNQLFSARPMLGHADYRTPIAGLYQCGAGTHPGGGVTGAPGHNAAREILRDRRR</sequence>
<organism evidence="6 7">
    <name type="scientific">Pseudofulvimonas gallinarii</name>
    <dbReference type="NCBI Taxonomy" id="634155"/>
    <lineage>
        <taxon>Bacteria</taxon>
        <taxon>Pseudomonadati</taxon>
        <taxon>Pseudomonadota</taxon>
        <taxon>Gammaproteobacteria</taxon>
        <taxon>Lysobacterales</taxon>
        <taxon>Rhodanobacteraceae</taxon>
        <taxon>Pseudofulvimonas</taxon>
    </lineage>
</organism>
<name>A0A4R3LJ91_9GAMM</name>
<dbReference type="AlphaFoldDB" id="A0A4R3LJ91"/>
<evidence type="ECO:0000256" key="2">
    <source>
        <dbReference type="ARBA" id="ARBA00038825"/>
    </source>
</evidence>
<proteinExistence type="predicted"/>
<dbReference type="OrthoDB" id="9774675at2"/>
<dbReference type="GO" id="GO:0016491">
    <property type="term" value="F:oxidoreductase activity"/>
    <property type="evidence" value="ECO:0007669"/>
    <property type="project" value="InterPro"/>
</dbReference>
<comment type="function">
    <text evidence="1">Probable oxidoreductase that may play a role as regulator of mitochondrial function.</text>
</comment>
<evidence type="ECO:0000256" key="3">
    <source>
        <dbReference type="ARBA" id="ARBA00040298"/>
    </source>
</evidence>
<comment type="caution">
    <text evidence="6">The sequence shown here is derived from an EMBL/GenBank/DDBJ whole genome shotgun (WGS) entry which is preliminary data.</text>
</comment>
<dbReference type="Proteomes" id="UP000294599">
    <property type="component" value="Unassembled WGS sequence"/>
</dbReference>
<feature type="compositionally biased region" description="Basic and acidic residues" evidence="4">
    <location>
        <begin position="520"/>
        <end position="530"/>
    </location>
</feature>
<dbReference type="PRINTS" id="PR00419">
    <property type="entry name" value="ADXRDTASE"/>
</dbReference>
<keyword evidence="7" id="KW-1185">Reference proteome</keyword>
<protein>
    <recommendedName>
        <fullName evidence="3">Pyridine nucleotide-disulfide oxidoreductase domain-containing protein 2</fullName>
    </recommendedName>
</protein>
<dbReference type="EMBL" id="SMAF01000003">
    <property type="protein sequence ID" value="TCT00340.1"/>
    <property type="molecule type" value="Genomic_DNA"/>
</dbReference>
<evidence type="ECO:0000256" key="4">
    <source>
        <dbReference type="SAM" id="MobiDB-lite"/>
    </source>
</evidence>
<comment type="subunit">
    <text evidence="2">Interacts with COX5B; this interaction may contribute to localize PYROXD2 to the inner face of the inner mitochondrial membrane.</text>
</comment>
<dbReference type="PANTHER" id="PTHR10668">
    <property type="entry name" value="PHYTOENE DEHYDROGENASE"/>
    <property type="match status" value="1"/>
</dbReference>
<dbReference type="Gene3D" id="3.50.50.60">
    <property type="entry name" value="FAD/NAD(P)-binding domain"/>
    <property type="match status" value="2"/>
</dbReference>
<dbReference type="PANTHER" id="PTHR10668:SF103">
    <property type="entry name" value="PYRIDINE NUCLEOTIDE-DISULFIDE OXIDOREDUCTASE DOMAIN-CONTAINING PROTEIN 2"/>
    <property type="match status" value="1"/>
</dbReference>
<gene>
    <name evidence="6" type="ORF">EDC25_103108</name>
</gene>
<evidence type="ECO:0000259" key="5">
    <source>
        <dbReference type="Pfam" id="PF01593"/>
    </source>
</evidence>
<evidence type="ECO:0000256" key="1">
    <source>
        <dbReference type="ARBA" id="ARBA00037217"/>
    </source>
</evidence>
<dbReference type="RefSeq" id="WP_123522665.1">
    <property type="nucleotide sequence ID" value="NZ_JBHLWF010000007.1"/>
</dbReference>
<dbReference type="InterPro" id="IPR036188">
    <property type="entry name" value="FAD/NAD-bd_sf"/>
</dbReference>
<evidence type="ECO:0000313" key="7">
    <source>
        <dbReference type="Proteomes" id="UP000294599"/>
    </source>
</evidence>